<protein>
    <recommendedName>
        <fullName evidence="1">DUF397 domain-containing protein</fullName>
    </recommendedName>
</protein>
<comment type="caution">
    <text evidence="2">The sequence shown here is derived from an EMBL/GenBank/DDBJ whole genome shotgun (WGS) entry which is preliminary data.</text>
</comment>
<proteinExistence type="predicted"/>
<evidence type="ECO:0000313" key="3">
    <source>
        <dbReference type="Proteomes" id="UP000584931"/>
    </source>
</evidence>
<dbReference type="EMBL" id="JACCHL010000001">
    <property type="protein sequence ID" value="NYH55527.1"/>
    <property type="molecule type" value="Genomic_DNA"/>
</dbReference>
<dbReference type="AlphaFoldDB" id="A0A7Y9XIW5"/>
<accession>A0A7Y9XIW5</accession>
<feature type="domain" description="DUF397" evidence="1">
    <location>
        <begin position="3"/>
        <end position="53"/>
    </location>
</feature>
<evidence type="ECO:0000313" key="2">
    <source>
        <dbReference type="EMBL" id="NYH55527.1"/>
    </source>
</evidence>
<reference evidence="2 3" key="1">
    <citation type="submission" date="2020-07" db="EMBL/GenBank/DDBJ databases">
        <title>Sequencing the genomes of 1000 actinobacteria strains.</title>
        <authorList>
            <person name="Klenk H.-P."/>
        </authorList>
    </citation>
    <scope>NUCLEOTIDE SEQUENCE [LARGE SCALE GENOMIC DNA]</scope>
    <source>
        <strain evidence="2 3">DSM 45278</strain>
    </source>
</reference>
<gene>
    <name evidence="2" type="ORF">HNR06_005116</name>
</gene>
<dbReference type="Proteomes" id="UP000584931">
    <property type="component" value="Unassembled WGS sequence"/>
</dbReference>
<dbReference type="Pfam" id="PF04149">
    <property type="entry name" value="DUF397"/>
    <property type="match status" value="1"/>
</dbReference>
<evidence type="ECO:0000259" key="1">
    <source>
        <dbReference type="Pfam" id="PF04149"/>
    </source>
</evidence>
<sequence length="55" mass="6050">MRDWHKSSYSGNEGHCVEVAEGTVTGVRDSQNRKLGHLDVPAVEWTALVSAVRGR</sequence>
<name>A0A7Y9XIW5_9ACTN</name>
<organism evidence="2 3">
    <name type="scientific">Nocardiopsis sinuspersici</name>
    <dbReference type="NCBI Taxonomy" id="501010"/>
    <lineage>
        <taxon>Bacteria</taxon>
        <taxon>Bacillati</taxon>
        <taxon>Actinomycetota</taxon>
        <taxon>Actinomycetes</taxon>
        <taxon>Streptosporangiales</taxon>
        <taxon>Nocardiopsidaceae</taxon>
        <taxon>Nocardiopsis</taxon>
    </lineage>
</organism>
<dbReference type="InterPro" id="IPR007278">
    <property type="entry name" value="DUF397"/>
</dbReference>
<dbReference type="RefSeq" id="WP_179811559.1">
    <property type="nucleotide sequence ID" value="NZ_JACCHL010000001.1"/>
</dbReference>